<dbReference type="CDD" id="cd00801">
    <property type="entry name" value="INT_P4_C"/>
    <property type="match status" value="1"/>
</dbReference>
<dbReference type="AlphaFoldDB" id="A0A7W9WQE4"/>
<evidence type="ECO:0000256" key="5">
    <source>
        <dbReference type="PROSITE-ProRule" id="PRU01248"/>
    </source>
</evidence>
<keyword evidence="4" id="KW-0233">DNA recombination</keyword>
<dbReference type="Gene3D" id="1.10.150.130">
    <property type="match status" value="1"/>
</dbReference>
<evidence type="ECO:0000313" key="8">
    <source>
        <dbReference type="EMBL" id="MBB6084830.1"/>
    </source>
</evidence>
<dbReference type="Proteomes" id="UP000541136">
    <property type="component" value="Unassembled WGS sequence"/>
</dbReference>
<dbReference type="GO" id="GO:0006310">
    <property type="term" value="P:DNA recombination"/>
    <property type="evidence" value="ECO:0007669"/>
    <property type="project" value="UniProtKB-KW"/>
</dbReference>
<dbReference type="InterPro" id="IPR038488">
    <property type="entry name" value="Integrase_DNA-bd_sf"/>
</dbReference>
<dbReference type="Pfam" id="PF22022">
    <property type="entry name" value="Phage_int_M"/>
    <property type="match status" value="1"/>
</dbReference>
<comment type="caution">
    <text evidence="8">The sequence shown here is derived from an EMBL/GenBank/DDBJ whole genome shotgun (WGS) entry which is preliminary data.</text>
</comment>
<feature type="domain" description="Tyr recombinase" evidence="6">
    <location>
        <begin position="203"/>
        <end position="380"/>
    </location>
</feature>
<organism evidence="8 9">
    <name type="scientific">Castellaniella defragrans</name>
    <name type="common">Alcaligenes defragrans</name>
    <dbReference type="NCBI Taxonomy" id="75697"/>
    <lineage>
        <taxon>Bacteria</taxon>
        <taxon>Pseudomonadati</taxon>
        <taxon>Pseudomonadota</taxon>
        <taxon>Betaproteobacteria</taxon>
        <taxon>Burkholderiales</taxon>
        <taxon>Alcaligenaceae</taxon>
        <taxon>Castellaniella</taxon>
    </lineage>
</organism>
<comment type="similarity">
    <text evidence="1">Belongs to the 'phage' integrase family.</text>
</comment>
<evidence type="ECO:0000256" key="4">
    <source>
        <dbReference type="ARBA" id="ARBA00023172"/>
    </source>
</evidence>
<evidence type="ECO:0000259" key="7">
    <source>
        <dbReference type="PROSITE" id="PS51900"/>
    </source>
</evidence>
<dbReference type="RefSeq" id="WP_151023992.1">
    <property type="nucleotide sequence ID" value="NZ_JACHIB010000017.1"/>
</dbReference>
<dbReference type="EMBL" id="JACHIB010000017">
    <property type="protein sequence ID" value="MBB6084830.1"/>
    <property type="molecule type" value="Genomic_DNA"/>
</dbReference>
<dbReference type="InterPro" id="IPR013762">
    <property type="entry name" value="Integrase-like_cat_sf"/>
</dbReference>
<dbReference type="PROSITE" id="PS51900">
    <property type="entry name" value="CB"/>
    <property type="match status" value="1"/>
</dbReference>
<dbReference type="PROSITE" id="PS51898">
    <property type="entry name" value="TYR_RECOMBINASE"/>
    <property type="match status" value="1"/>
</dbReference>
<dbReference type="Pfam" id="PF00589">
    <property type="entry name" value="Phage_integrase"/>
    <property type="match status" value="1"/>
</dbReference>
<dbReference type="InterPro" id="IPR011010">
    <property type="entry name" value="DNA_brk_join_enz"/>
</dbReference>
<proteinExistence type="inferred from homology"/>
<evidence type="ECO:0000256" key="1">
    <source>
        <dbReference type="ARBA" id="ARBA00008857"/>
    </source>
</evidence>
<dbReference type="InterPro" id="IPR053876">
    <property type="entry name" value="Phage_int_M"/>
</dbReference>
<reference evidence="8 9" key="1">
    <citation type="submission" date="2020-08" db="EMBL/GenBank/DDBJ databases">
        <title>Genomic Encyclopedia of Type Strains, Phase IV (KMG-IV): sequencing the most valuable type-strain genomes for metagenomic binning, comparative biology and taxonomic classification.</title>
        <authorList>
            <person name="Goeker M."/>
        </authorList>
    </citation>
    <scope>NUCLEOTIDE SEQUENCE [LARGE SCALE GENOMIC DNA]</scope>
    <source>
        <strain evidence="8 9">DSM 12141</strain>
    </source>
</reference>
<dbReference type="GO" id="GO:0003677">
    <property type="term" value="F:DNA binding"/>
    <property type="evidence" value="ECO:0007669"/>
    <property type="project" value="UniProtKB-UniRule"/>
</dbReference>
<dbReference type="PANTHER" id="PTHR30629:SF2">
    <property type="entry name" value="PROPHAGE INTEGRASE INTS-RELATED"/>
    <property type="match status" value="1"/>
</dbReference>
<dbReference type="InterPro" id="IPR044068">
    <property type="entry name" value="CB"/>
</dbReference>
<sequence>MAQNLLSTRTINSAKAAGKPYQLRDGGSLFLSVQPSGSKLWRYRYRLSGKAQVYAIGRYPDVTLAQARRERDRVRDLILQGIHPLWEQRPRTHDEPPAPPSFEAVARAWLAANPQWSPGYSRQIRRYFENDILPAIGTVAVADLTPTHIRALIASIADRGARCAALLAQQWTSQVFSHAILQGLREDNPASLLKGLVRRPTVRHHPPLGWSDIPEFFQRLDAWDGHPDIAIGLRLLALTFVRPSELRLARWQEFDFDNAVWIVPKERMKMRRPHMVPLSRQALAMLRSLRAWSGHGPTLFPNRRDPDGVLAASSFNHAIGRLGYGGRFSAHGFRATATTLLGLLGYPDKLVDLQLAHRRRDASRAPYDHARFVGSRTLLMQDWADILSALADGERYARLFQAFGPLSERRTRMLSVIERE</sequence>
<evidence type="ECO:0000313" key="9">
    <source>
        <dbReference type="Proteomes" id="UP000541136"/>
    </source>
</evidence>
<keyword evidence="2" id="KW-0229">DNA integration</keyword>
<name>A0A7W9WQE4_CASDE</name>
<dbReference type="GO" id="GO:0015074">
    <property type="term" value="P:DNA integration"/>
    <property type="evidence" value="ECO:0007669"/>
    <property type="project" value="UniProtKB-KW"/>
</dbReference>
<evidence type="ECO:0000256" key="2">
    <source>
        <dbReference type="ARBA" id="ARBA00022908"/>
    </source>
</evidence>
<accession>A0A7W9WQE4</accession>
<protein>
    <submittedName>
        <fullName evidence="8">Integrase</fullName>
    </submittedName>
</protein>
<dbReference type="InterPro" id="IPR010998">
    <property type="entry name" value="Integrase_recombinase_N"/>
</dbReference>
<evidence type="ECO:0000259" key="6">
    <source>
        <dbReference type="PROSITE" id="PS51898"/>
    </source>
</evidence>
<dbReference type="SUPFAM" id="SSF56349">
    <property type="entry name" value="DNA breaking-rejoining enzymes"/>
    <property type="match status" value="1"/>
</dbReference>
<feature type="domain" description="Core-binding (CB)" evidence="7">
    <location>
        <begin position="100"/>
        <end position="180"/>
    </location>
</feature>
<dbReference type="Pfam" id="PF13356">
    <property type="entry name" value="Arm-DNA-bind_3"/>
    <property type="match status" value="1"/>
</dbReference>
<keyword evidence="3 5" id="KW-0238">DNA-binding</keyword>
<dbReference type="Gene3D" id="3.30.160.390">
    <property type="entry name" value="Integrase, DNA-binding domain"/>
    <property type="match status" value="1"/>
</dbReference>
<dbReference type="Gene3D" id="1.10.443.10">
    <property type="entry name" value="Intergrase catalytic core"/>
    <property type="match status" value="1"/>
</dbReference>
<dbReference type="PANTHER" id="PTHR30629">
    <property type="entry name" value="PROPHAGE INTEGRASE"/>
    <property type="match status" value="1"/>
</dbReference>
<dbReference type="InterPro" id="IPR025166">
    <property type="entry name" value="Integrase_DNA_bind_dom"/>
</dbReference>
<dbReference type="InterPro" id="IPR050808">
    <property type="entry name" value="Phage_Integrase"/>
</dbReference>
<evidence type="ECO:0000256" key="3">
    <source>
        <dbReference type="ARBA" id="ARBA00023125"/>
    </source>
</evidence>
<dbReference type="InterPro" id="IPR002104">
    <property type="entry name" value="Integrase_catalytic"/>
</dbReference>
<gene>
    <name evidence="8" type="ORF">HNR28_002878</name>
</gene>